<dbReference type="AlphaFoldDB" id="A0A0K1Q7N5"/>
<reference evidence="2 3" key="1">
    <citation type="submission" date="2015-08" db="EMBL/GenBank/DDBJ databases">
        <authorList>
            <person name="Babu N.S."/>
            <person name="Beckwith C.J."/>
            <person name="Beseler K.G."/>
            <person name="Brison A."/>
            <person name="Carone J.V."/>
            <person name="Caskin T.P."/>
            <person name="Diamond M."/>
            <person name="Durham M.E."/>
            <person name="Foxe J.M."/>
            <person name="Go M."/>
            <person name="Henderson B.A."/>
            <person name="Jones I.B."/>
            <person name="McGettigan J.A."/>
            <person name="Micheletti S.J."/>
            <person name="Nasrallah M.E."/>
            <person name="Ortiz D."/>
            <person name="Piller C.R."/>
            <person name="Privatt S.R."/>
            <person name="Schneider S.L."/>
            <person name="Sharp S."/>
            <person name="Smith T.C."/>
            <person name="Stanton J.D."/>
            <person name="Ullery H.E."/>
            <person name="Wilson R.J."/>
            <person name="Serrano M.G."/>
            <person name="Buck G."/>
            <person name="Lee V."/>
            <person name="Wang Y."/>
            <person name="Carvalho R."/>
            <person name="Voegtly L."/>
            <person name="Shi R."/>
            <person name="Duckworth R."/>
            <person name="Johnson A."/>
            <person name="Loviza R."/>
            <person name="Walstead R."/>
            <person name="Shah Z."/>
            <person name="Kiflezghi M."/>
            <person name="Wade K."/>
            <person name="Ball S.L."/>
            <person name="Bradley K.W."/>
            <person name="Asai D.J."/>
            <person name="Bowman C.A."/>
            <person name="Russell D.A."/>
            <person name="Pope W.H."/>
            <person name="Jacobs-Sera D."/>
            <person name="Hendrix R.W."/>
            <person name="Hatfull G.F."/>
        </authorList>
    </citation>
    <scope>NUCLEOTIDE SEQUENCE [LARGE SCALE GENOMIC DNA]</scope>
    <source>
        <strain evidence="2 3">DSM 27648</strain>
    </source>
</reference>
<sequence length="123" mass="12670">MKSAVIVDAARHLCGVVLLVSFASITSACAGRSNSDAELGVGDGTGKNAVGLTLALCGTVDSWDAPDTSRDGALAIDGRQWTVLRTATVASPELLVAGNAVCIDATFDENRRIDTCVVMTNFP</sequence>
<accession>A0A0K1Q7N5</accession>
<organism evidence="2 3">
    <name type="scientific">Labilithrix luteola</name>
    <dbReference type="NCBI Taxonomy" id="1391654"/>
    <lineage>
        <taxon>Bacteria</taxon>
        <taxon>Pseudomonadati</taxon>
        <taxon>Myxococcota</taxon>
        <taxon>Polyangia</taxon>
        <taxon>Polyangiales</taxon>
        <taxon>Labilitrichaceae</taxon>
        <taxon>Labilithrix</taxon>
    </lineage>
</organism>
<dbReference type="STRING" id="1391654.AKJ09_08411"/>
<feature type="chain" id="PRO_5005466937" description="Lipoprotein" evidence="1">
    <location>
        <begin position="31"/>
        <end position="123"/>
    </location>
</feature>
<name>A0A0K1Q7N5_9BACT</name>
<feature type="signal peptide" evidence="1">
    <location>
        <begin position="1"/>
        <end position="30"/>
    </location>
</feature>
<evidence type="ECO:0008006" key="4">
    <source>
        <dbReference type="Google" id="ProtNLM"/>
    </source>
</evidence>
<dbReference type="Proteomes" id="UP000064967">
    <property type="component" value="Chromosome"/>
</dbReference>
<protein>
    <recommendedName>
        <fullName evidence="4">Lipoprotein</fullName>
    </recommendedName>
</protein>
<dbReference type="PROSITE" id="PS51257">
    <property type="entry name" value="PROKAR_LIPOPROTEIN"/>
    <property type="match status" value="1"/>
</dbReference>
<evidence type="ECO:0000313" key="3">
    <source>
        <dbReference type="Proteomes" id="UP000064967"/>
    </source>
</evidence>
<gene>
    <name evidence="2" type="ORF">AKJ09_08411</name>
</gene>
<dbReference type="RefSeq" id="WP_146652786.1">
    <property type="nucleotide sequence ID" value="NZ_CP012333.1"/>
</dbReference>
<evidence type="ECO:0000256" key="1">
    <source>
        <dbReference type="SAM" id="SignalP"/>
    </source>
</evidence>
<keyword evidence="1" id="KW-0732">Signal</keyword>
<keyword evidence="3" id="KW-1185">Reference proteome</keyword>
<proteinExistence type="predicted"/>
<dbReference type="KEGG" id="llu:AKJ09_08411"/>
<dbReference type="EMBL" id="CP012333">
    <property type="protein sequence ID" value="AKV01748.1"/>
    <property type="molecule type" value="Genomic_DNA"/>
</dbReference>
<evidence type="ECO:0000313" key="2">
    <source>
        <dbReference type="EMBL" id="AKV01748.1"/>
    </source>
</evidence>